<protein>
    <submittedName>
        <fullName evidence="2">LRR receptor-like serine/threonine-protein kinase</fullName>
    </submittedName>
</protein>
<reference evidence="3" key="1">
    <citation type="submission" date="2024-07" db="EMBL/GenBank/DDBJ databases">
        <title>Two chromosome-level genome assemblies of Korean endemic species Abeliophyllum distichum and Forsythia ovata (Oleaceae).</title>
        <authorList>
            <person name="Jang H."/>
        </authorList>
    </citation>
    <scope>NUCLEOTIDE SEQUENCE [LARGE SCALE GENOMIC DNA]</scope>
</reference>
<evidence type="ECO:0000313" key="3">
    <source>
        <dbReference type="Proteomes" id="UP001604336"/>
    </source>
</evidence>
<keyword evidence="3" id="KW-1185">Reference proteome</keyword>
<keyword evidence="1" id="KW-0472">Membrane</keyword>
<gene>
    <name evidence="2" type="ORF">Adt_46601</name>
</gene>
<keyword evidence="1" id="KW-0812">Transmembrane</keyword>
<dbReference type="Proteomes" id="UP001604336">
    <property type="component" value="Unassembled WGS sequence"/>
</dbReference>
<feature type="transmembrane region" description="Helical" evidence="1">
    <location>
        <begin position="105"/>
        <end position="128"/>
    </location>
</feature>
<dbReference type="AlphaFoldDB" id="A0ABD1P0K8"/>
<evidence type="ECO:0000313" key="2">
    <source>
        <dbReference type="EMBL" id="KAL2456863.1"/>
    </source>
</evidence>
<proteinExistence type="predicted"/>
<comment type="caution">
    <text evidence="2">The sequence shown here is derived from an EMBL/GenBank/DDBJ whole genome shotgun (WGS) entry which is preliminary data.</text>
</comment>
<organism evidence="2 3">
    <name type="scientific">Abeliophyllum distichum</name>
    <dbReference type="NCBI Taxonomy" id="126358"/>
    <lineage>
        <taxon>Eukaryota</taxon>
        <taxon>Viridiplantae</taxon>
        <taxon>Streptophyta</taxon>
        <taxon>Embryophyta</taxon>
        <taxon>Tracheophyta</taxon>
        <taxon>Spermatophyta</taxon>
        <taxon>Magnoliopsida</taxon>
        <taxon>eudicotyledons</taxon>
        <taxon>Gunneridae</taxon>
        <taxon>Pentapetalae</taxon>
        <taxon>asterids</taxon>
        <taxon>lamiids</taxon>
        <taxon>Lamiales</taxon>
        <taxon>Oleaceae</taxon>
        <taxon>Forsythieae</taxon>
        <taxon>Abeliophyllum</taxon>
    </lineage>
</organism>
<dbReference type="EMBL" id="JBFOLK010000086">
    <property type="protein sequence ID" value="KAL2456863.1"/>
    <property type="molecule type" value="Genomic_DNA"/>
</dbReference>
<name>A0ABD1P0K8_9LAMI</name>
<evidence type="ECO:0000256" key="1">
    <source>
        <dbReference type="SAM" id="Phobius"/>
    </source>
</evidence>
<sequence length="141" mass="15020">MRDAQIRRWNCTAARRADHLRTSCSEFIRLPVPSSPSVGREMMACGVTKHGQLSLSNPPNFSTNTSPTATAAIPQTIGLTSLPNSLRTSSNVAQGLPEHGLKPEAIVGITVGDLAGIGVLAIVILFVYQLKKKKKANSADK</sequence>
<accession>A0ABD1P0K8</accession>
<keyword evidence="1" id="KW-1133">Transmembrane helix</keyword>